<evidence type="ECO:0000313" key="3">
    <source>
        <dbReference type="EMBL" id="KAL2550511.1"/>
    </source>
</evidence>
<evidence type="ECO:0000256" key="2">
    <source>
        <dbReference type="SAM" id="MobiDB-lite"/>
    </source>
</evidence>
<keyword evidence="4" id="KW-1185">Reference proteome</keyword>
<comment type="caution">
    <text evidence="3">The sequence shown here is derived from an EMBL/GenBank/DDBJ whole genome shotgun (WGS) entry which is preliminary data.</text>
</comment>
<keyword evidence="1" id="KW-0175">Coiled coil</keyword>
<protein>
    <submittedName>
        <fullName evidence="3">Cactin (ISS)</fullName>
    </submittedName>
</protein>
<evidence type="ECO:0000313" key="4">
    <source>
        <dbReference type="Proteomes" id="UP001604277"/>
    </source>
</evidence>
<dbReference type="AlphaFoldDB" id="A0ABD1WLE3"/>
<feature type="compositionally biased region" description="Polar residues" evidence="2">
    <location>
        <begin position="1"/>
        <end position="18"/>
    </location>
</feature>
<dbReference type="EMBL" id="JBFOLJ010000003">
    <property type="protein sequence ID" value="KAL2550511.1"/>
    <property type="molecule type" value="Genomic_DNA"/>
</dbReference>
<name>A0ABD1WLE3_9LAMI</name>
<sequence>MRENVNSMRSTAYSAHTDSCTRSDGDPVEIRWRPGITARANSRQYHFSSEALVGQANRSSSSFGESGDEDLCCFYRITPRSKPHKALDEVKEAQRLTEEANENLMEALVAQKQAEENSEIEKFRIVEMEQAVIEAAQKKEEEWQEELVAVKENKESLWMSFFLSHIQLVPLYAEYLAKKAQQKAEQVAKKMVSGYSNDSNPFGDSNLNEKFVWRKKIKHDISESVTLDKFSIKAEKKRPRERLIYVTLFIWNLSRPVDRPLMQVLHDSPGVVIKVIHKSINGLDDSSGLVIKLSQSPRKQTTPSTSMLQLNKLFNTPVEESHLFYLKAIKKYGHTYQRKYDIIFMIEPSATIENVQEVNHPEHLSSTSLISVPHPLPPPAKQMLFEVPSTSISNKRLTEDNHLHCTASNSILALSSSATQAIKSKENSPATT</sequence>
<feature type="region of interest" description="Disordered" evidence="2">
    <location>
        <begin position="1"/>
        <end position="26"/>
    </location>
</feature>
<organism evidence="3 4">
    <name type="scientific">Forsythia ovata</name>
    <dbReference type="NCBI Taxonomy" id="205694"/>
    <lineage>
        <taxon>Eukaryota</taxon>
        <taxon>Viridiplantae</taxon>
        <taxon>Streptophyta</taxon>
        <taxon>Embryophyta</taxon>
        <taxon>Tracheophyta</taxon>
        <taxon>Spermatophyta</taxon>
        <taxon>Magnoliopsida</taxon>
        <taxon>eudicotyledons</taxon>
        <taxon>Gunneridae</taxon>
        <taxon>Pentapetalae</taxon>
        <taxon>asterids</taxon>
        <taxon>lamiids</taxon>
        <taxon>Lamiales</taxon>
        <taxon>Oleaceae</taxon>
        <taxon>Forsythieae</taxon>
        <taxon>Forsythia</taxon>
    </lineage>
</organism>
<evidence type="ECO:0000256" key="1">
    <source>
        <dbReference type="SAM" id="Coils"/>
    </source>
</evidence>
<reference evidence="4" key="1">
    <citation type="submission" date="2024-07" db="EMBL/GenBank/DDBJ databases">
        <title>Two chromosome-level genome assemblies of Korean endemic species Abeliophyllum distichum and Forsythia ovata (Oleaceae).</title>
        <authorList>
            <person name="Jang H."/>
        </authorList>
    </citation>
    <scope>NUCLEOTIDE SEQUENCE [LARGE SCALE GENOMIC DNA]</scope>
</reference>
<gene>
    <name evidence="3" type="ORF">Fot_12041</name>
</gene>
<accession>A0ABD1WLE3</accession>
<proteinExistence type="predicted"/>
<feature type="coiled-coil region" evidence="1">
    <location>
        <begin position="87"/>
        <end position="153"/>
    </location>
</feature>
<dbReference type="PANTHER" id="PTHR21737">
    <property type="entry name" value="POLYGLUTAMINE BINDING PROTEIN 1/MARVEL MEMBRANE-ASSOCIATING DOMAIN CONTAINING 3"/>
    <property type="match status" value="1"/>
</dbReference>
<dbReference type="PANTHER" id="PTHR21737:SF4">
    <property type="entry name" value="SPLICING FACTOR CACTIN"/>
    <property type="match status" value="1"/>
</dbReference>
<dbReference type="Proteomes" id="UP001604277">
    <property type="component" value="Unassembled WGS sequence"/>
</dbReference>